<dbReference type="Proteomes" id="UP000726170">
    <property type="component" value="Unassembled WGS sequence"/>
</dbReference>
<reference evidence="1 2" key="1">
    <citation type="submission" date="2021-06" db="EMBL/GenBank/DDBJ databases">
        <authorList>
            <person name="Sun Q."/>
            <person name="Li D."/>
        </authorList>
    </citation>
    <scope>NUCLEOTIDE SEQUENCE [LARGE SCALE GENOMIC DNA]</scope>
    <source>
        <strain evidence="1 2">MSJ-11</strain>
    </source>
</reference>
<dbReference type="EMBL" id="JAHLQF010000004">
    <property type="protein sequence ID" value="MBU5485960.1"/>
    <property type="molecule type" value="Genomic_DNA"/>
</dbReference>
<evidence type="ECO:0000313" key="2">
    <source>
        <dbReference type="Proteomes" id="UP000726170"/>
    </source>
</evidence>
<dbReference type="RefSeq" id="WP_216440557.1">
    <property type="nucleotide sequence ID" value="NZ_JAHLQF010000004.1"/>
</dbReference>
<evidence type="ECO:0000313" key="1">
    <source>
        <dbReference type="EMBL" id="MBU5485960.1"/>
    </source>
</evidence>
<accession>A0ABS6ELR1</accession>
<proteinExistence type="predicted"/>
<keyword evidence="2" id="KW-1185">Reference proteome</keyword>
<protein>
    <submittedName>
        <fullName evidence="1">Uncharacterized protein</fullName>
    </submittedName>
</protein>
<name>A0ABS6ELR1_9CLOT</name>
<sequence>MKRYSNIEYILNMDIEEGIELIKTAFKNDTKDKLYQMYIVKSIFMSKDNYISFDDYFKQCTAVIKIESKEEVYNKVNSILKQVCRS</sequence>
<comment type="caution">
    <text evidence="1">The sequence shown here is derived from an EMBL/GenBank/DDBJ whole genome shotgun (WGS) entry which is preliminary data.</text>
</comment>
<gene>
    <name evidence="1" type="ORF">KQI86_16690</name>
</gene>
<organism evidence="1 2">
    <name type="scientific">Clostridium mobile</name>
    <dbReference type="NCBI Taxonomy" id="2841512"/>
    <lineage>
        <taxon>Bacteria</taxon>
        <taxon>Bacillati</taxon>
        <taxon>Bacillota</taxon>
        <taxon>Clostridia</taxon>
        <taxon>Eubacteriales</taxon>
        <taxon>Clostridiaceae</taxon>
        <taxon>Clostridium</taxon>
    </lineage>
</organism>